<dbReference type="EMBL" id="JAVREM010000010">
    <property type="protein sequence ID" value="MDT0318963.1"/>
    <property type="molecule type" value="Genomic_DNA"/>
</dbReference>
<protein>
    <submittedName>
        <fullName evidence="3">CHAT domain-containing protein</fullName>
    </submittedName>
</protein>
<reference evidence="4" key="1">
    <citation type="submission" date="2023-07" db="EMBL/GenBank/DDBJ databases">
        <title>30 novel species of actinomycetes from the DSMZ collection.</title>
        <authorList>
            <person name="Nouioui I."/>
        </authorList>
    </citation>
    <scope>NUCLEOTIDE SEQUENCE [LARGE SCALE GENOMIC DNA]</scope>
    <source>
        <strain evidence="4">DSM 44918</strain>
    </source>
</reference>
<comment type="caution">
    <text evidence="3">The sequence shown here is derived from an EMBL/GenBank/DDBJ whole genome shotgun (WGS) entry which is preliminary data.</text>
</comment>
<feature type="compositionally biased region" description="Low complexity" evidence="1">
    <location>
        <begin position="192"/>
        <end position="203"/>
    </location>
</feature>
<dbReference type="Proteomes" id="UP001183420">
    <property type="component" value="Unassembled WGS sequence"/>
</dbReference>
<evidence type="ECO:0000259" key="2">
    <source>
        <dbReference type="Pfam" id="PF12770"/>
    </source>
</evidence>
<evidence type="ECO:0000313" key="3">
    <source>
        <dbReference type="EMBL" id="MDT0318963.1"/>
    </source>
</evidence>
<dbReference type="Pfam" id="PF12770">
    <property type="entry name" value="CHAT"/>
    <property type="match status" value="1"/>
</dbReference>
<evidence type="ECO:0000313" key="4">
    <source>
        <dbReference type="Proteomes" id="UP001183420"/>
    </source>
</evidence>
<name>A0ABU2LNV1_9ACTN</name>
<dbReference type="RefSeq" id="WP_311597969.1">
    <property type="nucleotide sequence ID" value="NZ_JAVREM010000010.1"/>
</dbReference>
<proteinExistence type="predicted"/>
<keyword evidence="4" id="KW-1185">Reference proteome</keyword>
<feature type="region of interest" description="Disordered" evidence="1">
    <location>
        <begin position="180"/>
        <end position="211"/>
    </location>
</feature>
<gene>
    <name evidence="3" type="ORF">RNC47_11505</name>
</gene>
<dbReference type="InterPro" id="IPR024983">
    <property type="entry name" value="CHAT_dom"/>
</dbReference>
<feature type="domain" description="CHAT" evidence="2">
    <location>
        <begin position="908"/>
        <end position="1210"/>
    </location>
</feature>
<evidence type="ECO:0000256" key="1">
    <source>
        <dbReference type="SAM" id="MobiDB-lite"/>
    </source>
</evidence>
<accession>A0ABU2LNV1</accession>
<feature type="region of interest" description="Disordered" evidence="1">
    <location>
        <begin position="758"/>
        <end position="784"/>
    </location>
</feature>
<sequence>MTIPQRDDEVAAFRAWAAVAVRQAQQLWPHARKNPRMAVVRFVIEHLATVERLLPAEDPARATVVPWLGLLMKAWAEGQPQADPGELAAALDHLRWTDRARPLDDRLAMRARTELTGLLVPAEIPPEARDGSGPPELVESLRARLTEALNVLSRVVAGDLAMRETVLPAMERVAALLSSLPGPSENSPPAPALGAAEAAETTAPAPPHDEAAGEALAAAVREVAHLAGRDGVWCMRLLFWLCHTADRTRVAEADAERELADLGLDRPVLTPLRELFAALRTDGRDPRALAARVGGVARAVRETLLALPAEGTRRIRLAKLHAALLVQGNLLLPESLDFSEMDAAVTRRDPDPEARAAWPGRISAEWYLNVMIDNLWGASGEIDHLERSVAWLRDAIDALPTTGRRAATTRRFLSYLLAQRLVTAGRLEGSLQDGVAALTMAEGLSVADERDNMVAVLSLIAGEQVARRGLDQAAMDRLTEQQIKRLTDWYATPAPDAGVRVTVAGGLGHAYKARASRTGDPADRSAAARYLREAVDIDPATIPLRYAPYYPVFRAQLMIALAEVDPRREVVDRAVAEAHAVIEGSRMYRREEGRLRLELGRAMLRAITHRSDLSLLDPCIAELSRARALVAEGHGPPLHVEVLIELSKAHWTSAMTGGGHASEDRKASRALRREALEVMAIDVLRQLGAEDALSVARAATGEALWLALRCAEDRRPAEAVEALELGRALVLRTAAAAPSVPRLLADRGHADLAEGWRAQAPRHPLRPASGTEETARDPGPGLPGSLRRRALAALGVGKGAGARELLGTPDIAALSAALAASGADALVYLVPGEGFRPHIPGRALVLRPGSVELTVLALPLLLSPGSHQLDRYLTATAERTRQAAAQDASPAARDAAEAEWQAALGDLCDWAWAAAVGPVLGSLEPLGRPPRIVLVPCGPLGVVPWHAARQRILLGGDRYACQDAVISYAPSGAQFLKAAARDRLPTAGHRVLVTDPRLSLAWAEIETEALRAACYPDAHRYGEFVAAEGVPDAPGSCADLLAVLPGGGRPAAVLHVSCHGVAGPSPTRSALSLADGELTVARILDHAEAAAPGADGPLVVLSACETDLSTGDHDEALTLATALVARGAADVVGSRWAVRDSATALMMAVFHDFLTGQGLAPADALRAAQLWMLDPDRRPPPGLGDPLRREAARADLDRIHLWAAFTHQGNPAPR</sequence>
<organism evidence="3 4">
    <name type="scientific">Streptomyces millisiae</name>
    <dbReference type="NCBI Taxonomy" id="3075542"/>
    <lineage>
        <taxon>Bacteria</taxon>
        <taxon>Bacillati</taxon>
        <taxon>Actinomycetota</taxon>
        <taxon>Actinomycetes</taxon>
        <taxon>Kitasatosporales</taxon>
        <taxon>Streptomycetaceae</taxon>
        <taxon>Streptomyces</taxon>
    </lineage>
</organism>